<dbReference type="InterPro" id="IPR039698">
    <property type="entry name" value="Dfg10/SRD5A3"/>
</dbReference>
<name>A0A137P9W9_CONC2</name>
<protein>
    <recommendedName>
        <fullName evidence="6">3-oxo-5-alpha-steroid 4-dehydrogenase C-terminal domain-containing protein</fullName>
    </recommendedName>
</protein>
<feature type="transmembrane region" description="Helical" evidence="5">
    <location>
        <begin position="7"/>
        <end position="25"/>
    </location>
</feature>
<dbReference type="UniPathway" id="UPA00378"/>
<dbReference type="PANTHER" id="PTHR14624:SF0">
    <property type="entry name" value="POLYPRENOL REDUCTASE"/>
    <property type="match status" value="1"/>
</dbReference>
<dbReference type="OMA" id="WSLHGKN"/>
<dbReference type="STRING" id="796925.A0A137P9W9"/>
<evidence type="ECO:0000313" key="7">
    <source>
        <dbReference type="EMBL" id="KXN71754.1"/>
    </source>
</evidence>
<dbReference type="GO" id="GO:0016095">
    <property type="term" value="P:polyprenol catabolic process"/>
    <property type="evidence" value="ECO:0007669"/>
    <property type="project" value="TreeGrafter"/>
</dbReference>
<dbReference type="GO" id="GO:0006488">
    <property type="term" value="P:dolichol-linked oligosaccharide biosynthetic process"/>
    <property type="evidence" value="ECO:0007669"/>
    <property type="project" value="InterPro"/>
</dbReference>
<reference evidence="7 8" key="1">
    <citation type="journal article" date="2015" name="Genome Biol. Evol.">
        <title>Phylogenomic analyses indicate that early fungi evolved digesting cell walls of algal ancestors of land plants.</title>
        <authorList>
            <person name="Chang Y."/>
            <person name="Wang S."/>
            <person name="Sekimoto S."/>
            <person name="Aerts A.L."/>
            <person name="Choi C."/>
            <person name="Clum A."/>
            <person name="LaButti K.M."/>
            <person name="Lindquist E.A."/>
            <person name="Yee Ngan C."/>
            <person name="Ohm R.A."/>
            <person name="Salamov A.A."/>
            <person name="Grigoriev I.V."/>
            <person name="Spatafora J.W."/>
            <person name="Berbee M.L."/>
        </authorList>
    </citation>
    <scope>NUCLEOTIDE SEQUENCE [LARGE SCALE GENOMIC DNA]</scope>
    <source>
        <strain evidence="7 8">NRRL 28638</strain>
    </source>
</reference>
<keyword evidence="8" id="KW-1185">Reference proteome</keyword>
<dbReference type="Gene3D" id="1.20.120.1630">
    <property type="match status" value="1"/>
</dbReference>
<dbReference type="Pfam" id="PF02544">
    <property type="entry name" value="Steroid_dh"/>
    <property type="match status" value="1"/>
</dbReference>
<dbReference type="GO" id="GO:0003865">
    <property type="term" value="F:3-oxo-5-alpha-steroid 4-dehydrogenase activity"/>
    <property type="evidence" value="ECO:0007669"/>
    <property type="project" value="TreeGrafter"/>
</dbReference>
<evidence type="ECO:0000256" key="3">
    <source>
        <dbReference type="ARBA" id="ARBA00022989"/>
    </source>
</evidence>
<proteinExistence type="predicted"/>
<organism evidence="7 8">
    <name type="scientific">Conidiobolus coronatus (strain ATCC 28846 / CBS 209.66 / NRRL 28638)</name>
    <name type="common">Delacroixia coronata</name>
    <dbReference type="NCBI Taxonomy" id="796925"/>
    <lineage>
        <taxon>Eukaryota</taxon>
        <taxon>Fungi</taxon>
        <taxon>Fungi incertae sedis</taxon>
        <taxon>Zoopagomycota</taxon>
        <taxon>Entomophthoromycotina</taxon>
        <taxon>Entomophthoromycetes</taxon>
        <taxon>Entomophthorales</taxon>
        <taxon>Ancylistaceae</taxon>
        <taxon>Conidiobolus</taxon>
    </lineage>
</organism>
<evidence type="ECO:0000256" key="2">
    <source>
        <dbReference type="ARBA" id="ARBA00022692"/>
    </source>
</evidence>
<gene>
    <name evidence="7" type="ORF">CONCODRAFT_57149</name>
</gene>
<evidence type="ECO:0000256" key="4">
    <source>
        <dbReference type="ARBA" id="ARBA00023136"/>
    </source>
</evidence>
<dbReference type="EMBL" id="KQ964468">
    <property type="protein sequence ID" value="KXN71754.1"/>
    <property type="molecule type" value="Genomic_DNA"/>
</dbReference>
<feature type="transmembrane region" description="Helical" evidence="5">
    <location>
        <begin position="190"/>
        <end position="211"/>
    </location>
</feature>
<keyword evidence="4 5" id="KW-0472">Membrane</keyword>
<comment type="subcellular location">
    <subcellularLocation>
        <location evidence="1">Endomembrane system</location>
        <topology evidence="1">Multi-pass membrane protein</topology>
    </subcellularLocation>
</comment>
<dbReference type="GO" id="GO:0005783">
    <property type="term" value="C:endoplasmic reticulum"/>
    <property type="evidence" value="ECO:0007669"/>
    <property type="project" value="TreeGrafter"/>
</dbReference>
<evidence type="ECO:0000259" key="6">
    <source>
        <dbReference type="Pfam" id="PF02544"/>
    </source>
</evidence>
<sequence>MELFLTLIYTLIVLSIVTIFNIPILCDNLTKFGKLLTLNTSNNSLLYLPKNWFFHFYALFLVELIIVNYYYYLEYITLTNIQCVRRLYESSKIYFNQTPMMSKMHLFHYLFGLIHYSLVAVNLFFIVDYLNDLWWKFVSVALFCWSSYHQYKCHEILYNLRFNSNQKSSYSIPRGDLFDYSSNPHYFCEIIIYLSFVVLTKGKLVIFWGIVSCTAVNLSFSSAGNHKWYLDKFGTEYPVKRSRLIPFVW</sequence>
<evidence type="ECO:0000256" key="5">
    <source>
        <dbReference type="SAM" id="Phobius"/>
    </source>
</evidence>
<evidence type="ECO:0000256" key="1">
    <source>
        <dbReference type="ARBA" id="ARBA00004127"/>
    </source>
</evidence>
<dbReference type="InterPro" id="IPR001104">
    <property type="entry name" value="3-oxo-5_a-steroid_4-DH_C"/>
</dbReference>
<dbReference type="Proteomes" id="UP000070444">
    <property type="component" value="Unassembled WGS sequence"/>
</dbReference>
<dbReference type="AlphaFoldDB" id="A0A137P9W9"/>
<feature type="transmembrane region" description="Helical" evidence="5">
    <location>
        <begin position="52"/>
        <end position="72"/>
    </location>
</feature>
<feature type="transmembrane region" description="Helical" evidence="5">
    <location>
        <begin position="106"/>
        <end position="127"/>
    </location>
</feature>
<dbReference type="PANTHER" id="PTHR14624">
    <property type="entry name" value="DFG10 PROTEIN"/>
    <property type="match status" value="1"/>
</dbReference>
<keyword evidence="3 5" id="KW-1133">Transmembrane helix</keyword>
<keyword evidence="2 5" id="KW-0812">Transmembrane</keyword>
<accession>A0A137P9W9</accession>
<evidence type="ECO:0000313" key="8">
    <source>
        <dbReference type="Proteomes" id="UP000070444"/>
    </source>
</evidence>
<dbReference type="PROSITE" id="PS50244">
    <property type="entry name" value="S5A_REDUCTASE"/>
    <property type="match status" value="1"/>
</dbReference>
<dbReference type="OrthoDB" id="541710at2759"/>
<feature type="domain" description="3-oxo-5-alpha-steroid 4-dehydrogenase C-terminal" evidence="6">
    <location>
        <begin position="105"/>
        <end position="249"/>
    </location>
</feature>